<dbReference type="InterPro" id="IPR013898">
    <property type="entry name" value="Atg43"/>
</dbReference>
<dbReference type="PANTHER" id="PTHR38699:SF1">
    <property type="entry name" value="MITOPHAGY RECEPTOR ATG43"/>
    <property type="match status" value="1"/>
</dbReference>
<proteinExistence type="predicted"/>
<feature type="region of interest" description="Disordered" evidence="1">
    <location>
        <begin position="23"/>
        <end position="49"/>
    </location>
</feature>
<gene>
    <name evidence="2" type="ORF">EJ06DRAFT_539950</name>
</gene>
<evidence type="ECO:0000256" key="1">
    <source>
        <dbReference type="SAM" id="MobiDB-lite"/>
    </source>
</evidence>
<dbReference type="AlphaFoldDB" id="A0A6G1HKA3"/>
<evidence type="ECO:0000313" key="3">
    <source>
        <dbReference type="Proteomes" id="UP000799640"/>
    </source>
</evidence>
<dbReference type="Pfam" id="PF08589">
    <property type="entry name" value="ATG43"/>
    <property type="match status" value="1"/>
</dbReference>
<reference evidence="2" key="1">
    <citation type="journal article" date="2020" name="Stud. Mycol.">
        <title>101 Dothideomycetes genomes: a test case for predicting lifestyles and emergence of pathogens.</title>
        <authorList>
            <person name="Haridas S."/>
            <person name="Albert R."/>
            <person name="Binder M."/>
            <person name="Bloem J."/>
            <person name="Labutti K."/>
            <person name="Salamov A."/>
            <person name="Andreopoulos B."/>
            <person name="Baker S."/>
            <person name="Barry K."/>
            <person name="Bills G."/>
            <person name="Bluhm B."/>
            <person name="Cannon C."/>
            <person name="Castanera R."/>
            <person name="Culley D."/>
            <person name="Daum C."/>
            <person name="Ezra D."/>
            <person name="Gonzalez J."/>
            <person name="Henrissat B."/>
            <person name="Kuo A."/>
            <person name="Liang C."/>
            <person name="Lipzen A."/>
            <person name="Lutzoni F."/>
            <person name="Magnuson J."/>
            <person name="Mondo S."/>
            <person name="Nolan M."/>
            <person name="Ohm R."/>
            <person name="Pangilinan J."/>
            <person name="Park H.-J."/>
            <person name="Ramirez L."/>
            <person name="Alfaro M."/>
            <person name="Sun H."/>
            <person name="Tritt A."/>
            <person name="Yoshinaga Y."/>
            <person name="Zwiers L.-H."/>
            <person name="Turgeon B."/>
            <person name="Goodwin S."/>
            <person name="Spatafora J."/>
            <person name="Crous P."/>
            <person name="Grigoriev I."/>
        </authorList>
    </citation>
    <scope>NUCLEOTIDE SEQUENCE</scope>
    <source>
        <strain evidence="2">CBS 262.69</strain>
    </source>
</reference>
<name>A0A6G1HKA3_9PEZI</name>
<dbReference type="GO" id="GO:0000423">
    <property type="term" value="P:mitophagy"/>
    <property type="evidence" value="ECO:0007669"/>
    <property type="project" value="InterPro"/>
</dbReference>
<dbReference type="GO" id="GO:0140580">
    <property type="term" value="F:mitochondrion autophagosome adaptor activity"/>
    <property type="evidence" value="ECO:0007669"/>
    <property type="project" value="InterPro"/>
</dbReference>
<sequence>MASQASGVFDIASTIQSASINRHPSVAHDVNPGTAASKKDPVSIDPAGTFSDVEEDEVPLSVLRPLPRNQNLPPLPDLRFEQSYLRSIEKTDGWGGVLWITLRDQVLLPLAQGTMWSLVLFGWRHWNRASQLSGATVGARIRRWWWGVNNWPLPGEKDRRFMSKLITARGLCFL</sequence>
<dbReference type="OrthoDB" id="2430343at2759"/>
<evidence type="ECO:0000313" key="2">
    <source>
        <dbReference type="EMBL" id="KAF2396286.1"/>
    </source>
</evidence>
<dbReference type="PANTHER" id="PTHR38699">
    <property type="entry name" value="CHROMOSOME 1, WHOLE GENOME SHOTGUN SEQUENCE"/>
    <property type="match status" value="1"/>
</dbReference>
<dbReference type="Proteomes" id="UP000799640">
    <property type="component" value="Unassembled WGS sequence"/>
</dbReference>
<dbReference type="EMBL" id="ML996707">
    <property type="protein sequence ID" value="KAF2396286.1"/>
    <property type="molecule type" value="Genomic_DNA"/>
</dbReference>
<keyword evidence="3" id="KW-1185">Reference proteome</keyword>
<protein>
    <submittedName>
        <fullName evidence="2">DUF1770-domain-containing protein</fullName>
    </submittedName>
</protein>
<accession>A0A6G1HKA3</accession>
<organism evidence="2 3">
    <name type="scientific">Trichodelitschia bisporula</name>
    <dbReference type="NCBI Taxonomy" id="703511"/>
    <lineage>
        <taxon>Eukaryota</taxon>
        <taxon>Fungi</taxon>
        <taxon>Dikarya</taxon>
        <taxon>Ascomycota</taxon>
        <taxon>Pezizomycotina</taxon>
        <taxon>Dothideomycetes</taxon>
        <taxon>Dothideomycetes incertae sedis</taxon>
        <taxon>Phaeotrichales</taxon>
        <taxon>Phaeotrichaceae</taxon>
        <taxon>Trichodelitschia</taxon>
    </lineage>
</organism>